<dbReference type="EMBL" id="JAAMOB010000014">
    <property type="protein sequence ID" value="KAF4104623.1"/>
    <property type="molecule type" value="Genomic_DNA"/>
</dbReference>
<sequence length="109" mass="12500">MAQKLTHTVEVSETPKDWYDLASKLKKQLLAVPEDQCVRQRVQSMDAVITFRKADLQPCRPRLISAPPNAAVKYGRKPRRITDGFDVLLDKKMKSMWSGRPASQIRQYA</sequence>
<name>A0A7J6CD96_9TELE</name>
<gene>
    <name evidence="1" type="ORF">G5714_013954</name>
</gene>
<keyword evidence="2" id="KW-1185">Reference proteome</keyword>
<proteinExistence type="predicted"/>
<evidence type="ECO:0000313" key="1">
    <source>
        <dbReference type="EMBL" id="KAF4104623.1"/>
    </source>
</evidence>
<evidence type="ECO:0000313" key="2">
    <source>
        <dbReference type="Proteomes" id="UP000579812"/>
    </source>
</evidence>
<accession>A0A7J6CD96</accession>
<comment type="caution">
    <text evidence="1">The sequence shown here is derived from an EMBL/GenBank/DDBJ whole genome shotgun (WGS) entry which is preliminary data.</text>
</comment>
<protein>
    <submittedName>
        <fullName evidence="1">Uncharacterized protein</fullName>
    </submittedName>
</protein>
<dbReference type="AlphaFoldDB" id="A0A7J6CD96"/>
<dbReference type="Proteomes" id="UP000579812">
    <property type="component" value="Unassembled WGS sequence"/>
</dbReference>
<reference evidence="1 2" key="1">
    <citation type="submission" date="2020-04" db="EMBL/GenBank/DDBJ databases">
        <title>Chromosome-level genome assembly of a cyprinid fish Onychostoma macrolepis by integration of Nanopore Sequencing, Bionano and Hi-C technology.</title>
        <authorList>
            <person name="Wang D."/>
        </authorList>
    </citation>
    <scope>NUCLEOTIDE SEQUENCE [LARGE SCALE GENOMIC DNA]</scope>
    <source>
        <strain evidence="1">SWU-2019</strain>
        <tissue evidence="1">Muscle</tissue>
    </source>
</reference>
<organism evidence="1 2">
    <name type="scientific">Onychostoma macrolepis</name>
    <dbReference type="NCBI Taxonomy" id="369639"/>
    <lineage>
        <taxon>Eukaryota</taxon>
        <taxon>Metazoa</taxon>
        <taxon>Chordata</taxon>
        <taxon>Craniata</taxon>
        <taxon>Vertebrata</taxon>
        <taxon>Euteleostomi</taxon>
        <taxon>Actinopterygii</taxon>
        <taxon>Neopterygii</taxon>
        <taxon>Teleostei</taxon>
        <taxon>Ostariophysi</taxon>
        <taxon>Cypriniformes</taxon>
        <taxon>Cyprinidae</taxon>
        <taxon>Acrossocheilinae</taxon>
        <taxon>Onychostoma</taxon>
    </lineage>
</organism>